<dbReference type="InterPro" id="IPR039421">
    <property type="entry name" value="Type_1_exporter"/>
</dbReference>
<dbReference type="Gene3D" id="3.40.50.300">
    <property type="entry name" value="P-loop containing nucleotide triphosphate hydrolases"/>
    <property type="match status" value="1"/>
</dbReference>
<dbReference type="GO" id="GO:0015421">
    <property type="term" value="F:ABC-type oligopeptide transporter activity"/>
    <property type="evidence" value="ECO:0007669"/>
    <property type="project" value="TreeGrafter"/>
</dbReference>
<dbReference type="AlphaFoldDB" id="A0A2K2EYW2"/>
<dbReference type="GO" id="GO:0090374">
    <property type="term" value="P:oligopeptide export from mitochondrion"/>
    <property type="evidence" value="ECO:0007669"/>
    <property type="project" value="TreeGrafter"/>
</dbReference>
<reference evidence="3" key="1">
    <citation type="submission" date="2017-06" db="EMBL/GenBank/DDBJ databases">
        <title>Investigating the central metabolism of Clostridium thermosuccinogenes.</title>
        <authorList>
            <person name="Koendjbiharie J.G."/>
            <person name="Van Kranenburg R."/>
            <person name="Vriesendorp B."/>
        </authorList>
    </citation>
    <scope>NUCLEOTIDE SEQUENCE [LARGE SCALE GENOMIC DNA]</scope>
    <source>
        <strain evidence="3">DSM 5806</strain>
    </source>
</reference>
<accession>A0A2K2EYW2</accession>
<dbReference type="InterPro" id="IPR027417">
    <property type="entry name" value="P-loop_NTPase"/>
</dbReference>
<keyword evidence="3" id="KW-1185">Reference proteome</keyword>
<protein>
    <recommendedName>
        <fullName evidence="1">ABC transporter domain-containing protein</fullName>
    </recommendedName>
</protein>
<evidence type="ECO:0000313" key="3">
    <source>
        <dbReference type="Proteomes" id="UP000236151"/>
    </source>
</evidence>
<proteinExistence type="predicted"/>
<dbReference type="GO" id="GO:0005524">
    <property type="term" value="F:ATP binding"/>
    <property type="evidence" value="ECO:0007669"/>
    <property type="project" value="InterPro"/>
</dbReference>
<dbReference type="KEGG" id="cthd:CDO33_02500"/>
<dbReference type="PANTHER" id="PTHR43394:SF1">
    <property type="entry name" value="ATP-BINDING CASSETTE SUB-FAMILY B MEMBER 10, MITOCHONDRIAL"/>
    <property type="match status" value="1"/>
</dbReference>
<comment type="caution">
    <text evidence="2">The sequence shown here is derived from an EMBL/GenBank/DDBJ whole genome shotgun (WGS) entry which is preliminary data.</text>
</comment>
<name>A0A2K2EYW2_9CLOT</name>
<organism evidence="2 3">
    <name type="scientific">Clostridium thermosuccinogenes</name>
    <dbReference type="NCBI Taxonomy" id="84032"/>
    <lineage>
        <taxon>Bacteria</taxon>
        <taxon>Bacillati</taxon>
        <taxon>Bacillota</taxon>
        <taxon>Clostridia</taxon>
        <taxon>Eubacteriales</taxon>
        <taxon>Clostridiaceae</taxon>
        <taxon>Clostridium</taxon>
    </lineage>
</organism>
<dbReference type="EMBL" id="NIOJ01000128">
    <property type="protein sequence ID" value="PNT91859.1"/>
    <property type="molecule type" value="Genomic_DNA"/>
</dbReference>
<sequence length="165" mass="18308">MSLGCEQATDAEIIKAAKIANAHSFIKELADGYDTIVGENGAKLSGGQKQRLAPARVLLKNPKILILDEPTSSIDSESQKAIIDALSEVTKDRTTIIITHQFPILLLVKYIYVFEKGQIVEQGTHESLLRNNKWYYKLWNNQYNANIGKPGAELPSFHSKLLAAE</sequence>
<dbReference type="SUPFAM" id="SSF52540">
    <property type="entry name" value="P-loop containing nucleoside triphosphate hydrolases"/>
    <property type="match status" value="1"/>
</dbReference>
<gene>
    <name evidence="2" type="ORF">CDQ84_19105</name>
</gene>
<evidence type="ECO:0000259" key="1">
    <source>
        <dbReference type="Pfam" id="PF00005"/>
    </source>
</evidence>
<dbReference type="GO" id="GO:0016887">
    <property type="term" value="F:ATP hydrolysis activity"/>
    <property type="evidence" value="ECO:0007669"/>
    <property type="project" value="InterPro"/>
</dbReference>
<dbReference type="Proteomes" id="UP000236151">
    <property type="component" value="Unassembled WGS sequence"/>
</dbReference>
<feature type="domain" description="ABC transporter" evidence="1">
    <location>
        <begin position="21"/>
        <end position="72"/>
    </location>
</feature>
<dbReference type="InterPro" id="IPR003439">
    <property type="entry name" value="ABC_transporter-like_ATP-bd"/>
</dbReference>
<evidence type="ECO:0000313" key="2">
    <source>
        <dbReference type="EMBL" id="PNT91859.1"/>
    </source>
</evidence>
<dbReference type="RefSeq" id="WP_103083315.1">
    <property type="nucleotide sequence ID" value="NZ_CP021850.1"/>
</dbReference>
<dbReference type="Pfam" id="PF00005">
    <property type="entry name" value="ABC_tran"/>
    <property type="match status" value="1"/>
</dbReference>
<dbReference type="PANTHER" id="PTHR43394">
    <property type="entry name" value="ATP-DEPENDENT PERMEASE MDL1, MITOCHONDRIAL"/>
    <property type="match status" value="1"/>
</dbReference>